<dbReference type="GO" id="GO:0032040">
    <property type="term" value="C:small-subunit processome"/>
    <property type="evidence" value="ECO:0007669"/>
    <property type="project" value="TreeGrafter"/>
</dbReference>
<dbReference type="OrthoDB" id="10253204at2759"/>
<feature type="domain" description="Brix" evidence="2">
    <location>
        <begin position="63"/>
        <end position="244"/>
    </location>
</feature>
<dbReference type="GO" id="GO:0034457">
    <property type="term" value="C:Mpp10 complex"/>
    <property type="evidence" value="ECO:0007669"/>
    <property type="project" value="UniProtKB-ARBA"/>
</dbReference>
<dbReference type="Gene3D" id="3.40.50.10480">
    <property type="entry name" value="Probable brix-domain ribosomal biogenesis protein"/>
    <property type="match status" value="1"/>
</dbReference>
<proteinExistence type="predicted"/>
<dbReference type="Gene3D" id="3.50.50.60">
    <property type="entry name" value="FAD/NAD(P)-binding domain"/>
    <property type="match status" value="1"/>
</dbReference>
<keyword evidence="4" id="KW-1185">Reference proteome</keyword>
<accession>A0A9W6ZH33</accession>
<dbReference type="SMART" id="SM00879">
    <property type="entry name" value="Brix"/>
    <property type="match status" value="1"/>
</dbReference>
<dbReference type="FunFam" id="3.40.50.10480:FF:000001">
    <property type="entry name" value="IMP4, U3 small nucleolar ribonucleoprotein"/>
    <property type="match status" value="1"/>
</dbReference>
<gene>
    <name evidence="3" type="ORF">TrRE_jg10299</name>
</gene>
<dbReference type="AlphaFoldDB" id="A0A9W6ZH33"/>
<dbReference type="EMBL" id="BRXZ01000689">
    <property type="protein sequence ID" value="GMH50918.1"/>
    <property type="molecule type" value="Genomic_DNA"/>
</dbReference>
<evidence type="ECO:0000313" key="3">
    <source>
        <dbReference type="EMBL" id="GMH50918.1"/>
    </source>
</evidence>
<dbReference type="PANTHER" id="PTHR22734:SF2">
    <property type="entry name" value="U3 SMALL NUCLEOLAR RIBONUCLEOPROTEIN PROTEIN IMP4"/>
    <property type="match status" value="1"/>
</dbReference>
<dbReference type="GO" id="GO:0042134">
    <property type="term" value="F:rRNA primary transcript binding"/>
    <property type="evidence" value="ECO:0007669"/>
    <property type="project" value="InterPro"/>
</dbReference>
<dbReference type="PANTHER" id="PTHR22734">
    <property type="entry name" value="U3 SMALL NUCLEOLAR RIBONUCLEOPROTEIN PROTEIN IMP4"/>
    <property type="match status" value="1"/>
</dbReference>
<evidence type="ECO:0000256" key="1">
    <source>
        <dbReference type="SAM" id="MobiDB-lite"/>
    </source>
</evidence>
<dbReference type="InterPro" id="IPR002938">
    <property type="entry name" value="FAD-bd"/>
</dbReference>
<dbReference type="SUPFAM" id="SSF52954">
    <property type="entry name" value="Class II aaRS ABD-related"/>
    <property type="match status" value="1"/>
</dbReference>
<dbReference type="GO" id="GO:0005654">
    <property type="term" value="C:nucleoplasm"/>
    <property type="evidence" value="ECO:0007669"/>
    <property type="project" value="UniProtKB-ARBA"/>
</dbReference>
<dbReference type="GO" id="GO:0006364">
    <property type="term" value="P:rRNA processing"/>
    <property type="evidence" value="ECO:0007669"/>
    <property type="project" value="InterPro"/>
</dbReference>
<comment type="caution">
    <text evidence="3">The sequence shown here is derived from an EMBL/GenBank/DDBJ whole genome shotgun (WGS) entry which is preliminary data.</text>
</comment>
<dbReference type="GO" id="GO:0030515">
    <property type="term" value="F:snoRNA binding"/>
    <property type="evidence" value="ECO:0007669"/>
    <property type="project" value="TreeGrafter"/>
</dbReference>
<dbReference type="Proteomes" id="UP001165082">
    <property type="component" value="Unassembled WGS sequence"/>
</dbReference>
<dbReference type="PROSITE" id="PS50833">
    <property type="entry name" value="BRIX"/>
    <property type="match status" value="1"/>
</dbReference>
<feature type="compositionally biased region" description="Low complexity" evidence="1">
    <location>
        <begin position="523"/>
        <end position="536"/>
    </location>
</feature>
<protein>
    <recommendedName>
        <fullName evidence="2">Brix domain-containing protein</fullName>
    </recommendedName>
</protein>
<organism evidence="3 4">
    <name type="scientific">Triparma retinervis</name>
    <dbReference type="NCBI Taxonomy" id="2557542"/>
    <lineage>
        <taxon>Eukaryota</taxon>
        <taxon>Sar</taxon>
        <taxon>Stramenopiles</taxon>
        <taxon>Ochrophyta</taxon>
        <taxon>Bolidophyceae</taxon>
        <taxon>Parmales</taxon>
        <taxon>Triparmaceae</taxon>
        <taxon>Triparma</taxon>
    </lineage>
</organism>
<dbReference type="InterPro" id="IPR044281">
    <property type="entry name" value="IMP4/RPF1"/>
</dbReference>
<dbReference type="GO" id="GO:0042274">
    <property type="term" value="P:ribosomal small subunit biogenesis"/>
    <property type="evidence" value="ECO:0007669"/>
    <property type="project" value="UniProtKB-ARBA"/>
</dbReference>
<name>A0A9W6ZH33_9STRA</name>
<dbReference type="SUPFAM" id="SSF51905">
    <property type="entry name" value="FAD/NAD(P)-binding domain"/>
    <property type="match status" value="1"/>
</dbReference>
<evidence type="ECO:0000259" key="2">
    <source>
        <dbReference type="PROSITE" id="PS50833"/>
    </source>
</evidence>
<dbReference type="Pfam" id="PF01494">
    <property type="entry name" value="FAD_binding_3"/>
    <property type="match status" value="1"/>
</dbReference>
<feature type="region of interest" description="Disordered" evidence="1">
    <location>
        <begin position="511"/>
        <end position="536"/>
    </location>
</feature>
<evidence type="ECO:0000313" key="4">
    <source>
        <dbReference type="Proteomes" id="UP001165082"/>
    </source>
</evidence>
<dbReference type="Pfam" id="PF04427">
    <property type="entry name" value="Brix"/>
    <property type="match status" value="1"/>
</dbReference>
<dbReference type="PRINTS" id="PR00420">
    <property type="entry name" value="RNGMNOXGNASE"/>
</dbReference>
<dbReference type="InterPro" id="IPR007109">
    <property type="entry name" value="Brix"/>
</dbReference>
<dbReference type="GO" id="GO:0071949">
    <property type="term" value="F:FAD binding"/>
    <property type="evidence" value="ECO:0007669"/>
    <property type="project" value="InterPro"/>
</dbReference>
<dbReference type="InterPro" id="IPR036188">
    <property type="entry name" value="FAD/NAD-bd_sf"/>
</dbReference>
<sequence length="739" mass="80178">MAEASSKDKNLLKRAIENGTKVATEIRESYDTLKRSLDTEDDKTGEGVQAIDDEYGEVGLADPRVCVTTSREPSSRLKQFSKELALIVPNATRINRGGYRIDELVQSAKESDFTDVVMVQETRGEPDGLVISHLPHGPTAFFSLTGTVLRHDIEGVGSMSEVYPHLILEGFSTSLGKRVGNILKALFPVPKHDSKRVLTFRNDDDFISFRHHMYTKSGMDKVTLSEVGPRFEMRLYKVRLGTIDMKDAEDEYPVRTIAVCGGGITGLACAKALSKNTDAKITVFEPNLPPPKAIVGGGIQLNGGAAVLRSILDEDEFASFKDLMNPMKSIISRSFVSGESSELLRIDADSAIKSLRSAKDLVRPNGSTDSYTVMRCTLLEALHSSASKCSNVEFVTSAVTGVEESSVKEGSTPKFNIHTTSSPPQPFDLVVGCDGVSSTVKSFVSPSAKAIYSNIRISWAVSPPSTEHNETGLEQFFGDGGYALKGTYGYGKGGENCKMAVLVYREGRRVGKRGEERVEDENSSWNASPSSSSPSSSFTSRLSSFGLPSTPFSTITTPSATYFDLGVYFHNPFLPWVAPHPLSNHTAVVLCGDAAHAMPPFLGQGANQGIRDADVLAKTVGRYNEEVSAGISEANGSLLERLEGYRSKRWAQTTQITLKSAFLGYLEVGGGALSEFRDNFFAFAGKVGLARYIWVDGATPKPRVGEEGATKGFKLRESLERGQLFLSALTDPAKFMDDE</sequence>
<reference evidence="3" key="1">
    <citation type="submission" date="2022-07" db="EMBL/GenBank/DDBJ databases">
        <title>Genome analysis of Parmales, a sister group of diatoms, reveals the evolutionary specialization of diatoms from phago-mixotrophs to photoautotrophs.</title>
        <authorList>
            <person name="Ban H."/>
            <person name="Sato S."/>
            <person name="Yoshikawa S."/>
            <person name="Kazumasa Y."/>
            <person name="Nakamura Y."/>
            <person name="Ichinomiya M."/>
            <person name="Saitoh K."/>
            <person name="Sato N."/>
            <person name="Blanc-Mathieu R."/>
            <person name="Endo H."/>
            <person name="Kuwata A."/>
            <person name="Ogata H."/>
        </authorList>
    </citation>
    <scope>NUCLEOTIDE SEQUENCE</scope>
</reference>